<proteinExistence type="predicted"/>
<gene>
    <name evidence="2" type="ORF">BDV28DRAFT_135835</name>
</gene>
<evidence type="ECO:0000313" key="3">
    <source>
        <dbReference type="Proteomes" id="UP000327118"/>
    </source>
</evidence>
<protein>
    <submittedName>
        <fullName evidence="2">Hydrophobic surface binding protein A-domain-containing protein</fullName>
    </submittedName>
</protein>
<dbReference type="Pfam" id="PF12296">
    <property type="entry name" value="HsbA"/>
    <property type="match status" value="1"/>
</dbReference>
<keyword evidence="1" id="KW-0732">Signal</keyword>
<dbReference type="InterPro" id="IPR021054">
    <property type="entry name" value="Cell_wall_mannoprotein_1"/>
</dbReference>
<keyword evidence="3" id="KW-1185">Reference proteome</keyword>
<dbReference type="OrthoDB" id="4486671at2759"/>
<sequence length="172" mass="19817">MNFHILFALFLTLTLHCVSALSINDVLETFQQIGAHITSLDKSVKDYEPGLEDKLQIERQHVTVELGLIQATKNIYATEPFDDKDSKTVTNAATQMQPAFETYLHDVVDKRPGFREANLADRIRKHIQEFHDRCHALSYELRNKVVLDDRKVIEDSAKEIDQEFNRALQAYS</sequence>
<dbReference type="PANTHER" id="PTHR38123">
    <property type="entry name" value="CELL WALL SERINE-THREONINE-RICH GALACTOMANNOPROTEIN MP1 (AFU_ORTHOLOGUE AFUA_4G03240)"/>
    <property type="match status" value="1"/>
</dbReference>
<dbReference type="Proteomes" id="UP000327118">
    <property type="component" value="Unassembled WGS sequence"/>
</dbReference>
<feature type="chain" id="PRO_5024937444" evidence="1">
    <location>
        <begin position="21"/>
        <end position="172"/>
    </location>
</feature>
<dbReference type="EMBL" id="ML739144">
    <property type="protein sequence ID" value="KAE8352045.1"/>
    <property type="molecule type" value="Genomic_DNA"/>
</dbReference>
<dbReference type="AlphaFoldDB" id="A0A5N6Z318"/>
<dbReference type="PANTHER" id="PTHR38123:SF1">
    <property type="entry name" value="HYDROPHOBIC SURFACE BINDING PROTEIN"/>
    <property type="match status" value="1"/>
</dbReference>
<evidence type="ECO:0000313" key="2">
    <source>
        <dbReference type="EMBL" id="KAE8352045.1"/>
    </source>
</evidence>
<accession>A0A5N6Z318</accession>
<evidence type="ECO:0000256" key="1">
    <source>
        <dbReference type="SAM" id="SignalP"/>
    </source>
</evidence>
<name>A0A5N6Z318_9EURO</name>
<dbReference type="GO" id="GO:0005576">
    <property type="term" value="C:extracellular region"/>
    <property type="evidence" value="ECO:0007669"/>
    <property type="project" value="TreeGrafter"/>
</dbReference>
<reference evidence="3" key="1">
    <citation type="submission" date="2019-04" db="EMBL/GenBank/DDBJ databases">
        <title>Friends and foes A comparative genomics studyof 23 Aspergillus species from section Flavi.</title>
        <authorList>
            <consortium name="DOE Joint Genome Institute"/>
            <person name="Kjaerbolling I."/>
            <person name="Vesth T."/>
            <person name="Frisvad J.C."/>
            <person name="Nybo J.L."/>
            <person name="Theobald S."/>
            <person name="Kildgaard S."/>
            <person name="Isbrandt T."/>
            <person name="Kuo A."/>
            <person name="Sato A."/>
            <person name="Lyhne E.K."/>
            <person name="Kogle M.E."/>
            <person name="Wiebenga A."/>
            <person name="Kun R.S."/>
            <person name="Lubbers R.J."/>
            <person name="Makela M.R."/>
            <person name="Barry K."/>
            <person name="Chovatia M."/>
            <person name="Clum A."/>
            <person name="Daum C."/>
            <person name="Haridas S."/>
            <person name="He G."/>
            <person name="LaButti K."/>
            <person name="Lipzen A."/>
            <person name="Mondo S."/>
            <person name="Riley R."/>
            <person name="Salamov A."/>
            <person name="Simmons B.A."/>
            <person name="Magnuson J.K."/>
            <person name="Henrissat B."/>
            <person name="Mortensen U.H."/>
            <person name="Larsen T.O."/>
            <person name="Devries R.P."/>
            <person name="Grigoriev I.V."/>
            <person name="Machida M."/>
            <person name="Baker S.E."/>
            <person name="Andersen M.R."/>
        </authorList>
    </citation>
    <scope>NUCLEOTIDE SEQUENCE [LARGE SCALE GENOMIC DNA]</scope>
    <source>
        <strain evidence="3">CBS 553.77</strain>
    </source>
</reference>
<organism evidence="2 3">
    <name type="scientific">Aspergillus coremiiformis</name>
    <dbReference type="NCBI Taxonomy" id="138285"/>
    <lineage>
        <taxon>Eukaryota</taxon>
        <taxon>Fungi</taxon>
        <taxon>Dikarya</taxon>
        <taxon>Ascomycota</taxon>
        <taxon>Pezizomycotina</taxon>
        <taxon>Eurotiomycetes</taxon>
        <taxon>Eurotiomycetidae</taxon>
        <taxon>Eurotiales</taxon>
        <taxon>Aspergillaceae</taxon>
        <taxon>Aspergillus</taxon>
        <taxon>Aspergillus subgen. Circumdati</taxon>
    </lineage>
</organism>
<dbReference type="Gene3D" id="1.20.1280.140">
    <property type="match status" value="1"/>
</dbReference>
<feature type="signal peptide" evidence="1">
    <location>
        <begin position="1"/>
        <end position="20"/>
    </location>
</feature>